<evidence type="ECO:0000313" key="3">
    <source>
        <dbReference type="EMBL" id="PXW55118.1"/>
    </source>
</evidence>
<sequence>MKGYAIRPASGKSADFLSGILFLLIGAFFSIYAYSYPLGSSARLGPGAFPFYVGILLSVIGLVLILKSWASTGEAIQAFNIKSLGLITLSLVLGAATLTSLGVIVAVPITVVIASLAARRPRVVPVIAMALLLTAFTYLVFVVALGIQLPLFPGAR</sequence>
<organism evidence="3 4">
    <name type="scientific">Chelatococcus asaccharovorans</name>
    <dbReference type="NCBI Taxonomy" id="28210"/>
    <lineage>
        <taxon>Bacteria</taxon>
        <taxon>Pseudomonadati</taxon>
        <taxon>Pseudomonadota</taxon>
        <taxon>Alphaproteobacteria</taxon>
        <taxon>Hyphomicrobiales</taxon>
        <taxon>Chelatococcaceae</taxon>
        <taxon>Chelatococcus</taxon>
    </lineage>
</organism>
<evidence type="ECO:0000259" key="2">
    <source>
        <dbReference type="Pfam" id="PF07331"/>
    </source>
</evidence>
<reference evidence="3 4" key="1">
    <citation type="submission" date="2018-05" db="EMBL/GenBank/DDBJ databases">
        <title>Genomic Encyclopedia of Type Strains, Phase IV (KMG-IV): sequencing the most valuable type-strain genomes for metagenomic binning, comparative biology and taxonomic classification.</title>
        <authorList>
            <person name="Goeker M."/>
        </authorList>
    </citation>
    <scope>NUCLEOTIDE SEQUENCE [LARGE SCALE GENOMIC DNA]</scope>
    <source>
        <strain evidence="3 4">DSM 6462</strain>
    </source>
</reference>
<accession>A0A2V3TZX9</accession>
<feature type="transmembrane region" description="Helical" evidence="1">
    <location>
        <begin position="16"/>
        <end position="35"/>
    </location>
</feature>
<name>A0A2V3TZX9_9HYPH</name>
<keyword evidence="1" id="KW-0812">Transmembrane</keyword>
<dbReference type="Pfam" id="PF07331">
    <property type="entry name" value="TctB"/>
    <property type="match status" value="1"/>
</dbReference>
<comment type="caution">
    <text evidence="3">The sequence shown here is derived from an EMBL/GenBank/DDBJ whole genome shotgun (WGS) entry which is preliminary data.</text>
</comment>
<protein>
    <submittedName>
        <fullName evidence="3">Tripartite tricarboxylate transporter TctB family protein</fullName>
    </submittedName>
</protein>
<gene>
    <name evidence="3" type="ORF">C7450_11057</name>
</gene>
<dbReference type="Proteomes" id="UP000248021">
    <property type="component" value="Unassembled WGS sequence"/>
</dbReference>
<keyword evidence="1" id="KW-0472">Membrane</keyword>
<feature type="transmembrane region" description="Helical" evidence="1">
    <location>
        <begin position="47"/>
        <end position="66"/>
    </location>
</feature>
<keyword evidence="4" id="KW-1185">Reference proteome</keyword>
<dbReference type="InterPro" id="IPR009936">
    <property type="entry name" value="DUF1468"/>
</dbReference>
<feature type="domain" description="DUF1468" evidence="2">
    <location>
        <begin position="17"/>
        <end position="150"/>
    </location>
</feature>
<dbReference type="OrthoDB" id="5186924at2"/>
<evidence type="ECO:0000313" key="4">
    <source>
        <dbReference type="Proteomes" id="UP000248021"/>
    </source>
</evidence>
<keyword evidence="1" id="KW-1133">Transmembrane helix</keyword>
<dbReference type="RefSeq" id="WP_110376722.1">
    <property type="nucleotide sequence ID" value="NZ_JAHBRY010000003.1"/>
</dbReference>
<dbReference type="AlphaFoldDB" id="A0A2V3TZX9"/>
<feature type="transmembrane region" description="Helical" evidence="1">
    <location>
        <begin position="86"/>
        <end position="117"/>
    </location>
</feature>
<proteinExistence type="predicted"/>
<dbReference type="EMBL" id="QJJK01000010">
    <property type="protein sequence ID" value="PXW55118.1"/>
    <property type="molecule type" value="Genomic_DNA"/>
</dbReference>
<evidence type="ECO:0000256" key="1">
    <source>
        <dbReference type="SAM" id="Phobius"/>
    </source>
</evidence>
<feature type="transmembrane region" description="Helical" evidence="1">
    <location>
        <begin position="123"/>
        <end position="147"/>
    </location>
</feature>